<keyword evidence="1" id="KW-0597">Phosphoprotein</keyword>
<reference evidence="5" key="1">
    <citation type="submission" date="2017-05" db="EMBL/GenBank/DDBJ databases">
        <authorList>
            <person name="Rodrigo-Torres L."/>
            <person name="Arahal R. D."/>
            <person name="Lucena T."/>
        </authorList>
    </citation>
    <scope>NUCLEOTIDE SEQUENCE [LARGE SCALE GENOMIC DNA]</scope>
    <source>
        <strain evidence="5">CECT 8621</strain>
    </source>
</reference>
<dbReference type="PROSITE" id="PS50921">
    <property type="entry name" value="ANTAR"/>
    <property type="match status" value="1"/>
</dbReference>
<accession>A0A238JJ34</accession>
<feature type="domain" description="ANTAR" evidence="3">
    <location>
        <begin position="151"/>
        <end position="212"/>
    </location>
</feature>
<dbReference type="SMART" id="SM01012">
    <property type="entry name" value="ANTAR"/>
    <property type="match status" value="1"/>
</dbReference>
<dbReference type="PROSITE" id="PS50110">
    <property type="entry name" value="RESPONSE_REGULATORY"/>
    <property type="match status" value="1"/>
</dbReference>
<evidence type="ECO:0000259" key="3">
    <source>
        <dbReference type="PROSITE" id="PS50921"/>
    </source>
</evidence>
<dbReference type="GO" id="GO:0000160">
    <property type="term" value="P:phosphorelay signal transduction system"/>
    <property type="evidence" value="ECO:0007669"/>
    <property type="project" value="InterPro"/>
</dbReference>
<keyword evidence="5" id="KW-1185">Reference proteome</keyword>
<dbReference type="EMBL" id="FXYE01000001">
    <property type="protein sequence ID" value="SMX30690.1"/>
    <property type="molecule type" value="Genomic_DNA"/>
</dbReference>
<protein>
    <submittedName>
        <fullName evidence="4">Putative transcriptional regulatory protein pdtaR</fullName>
    </submittedName>
</protein>
<organism evidence="4 5">
    <name type="scientific">Actibacterium lipolyticum</name>
    <dbReference type="NCBI Taxonomy" id="1524263"/>
    <lineage>
        <taxon>Bacteria</taxon>
        <taxon>Pseudomonadati</taxon>
        <taxon>Pseudomonadota</taxon>
        <taxon>Alphaproteobacteria</taxon>
        <taxon>Rhodobacterales</taxon>
        <taxon>Roseobacteraceae</taxon>
        <taxon>Actibacterium</taxon>
    </lineage>
</organism>
<dbReference type="InterPro" id="IPR011006">
    <property type="entry name" value="CheY-like_superfamily"/>
</dbReference>
<evidence type="ECO:0000313" key="4">
    <source>
        <dbReference type="EMBL" id="SMX30690.1"/>
    </source>
</evidence>
<dbReference type="Proteomes" id="UP000202922">
    <property type="component" value="Unassembled WGS sequence"/>
</dbReference>
<dbReference type="InterPro" id="IPR001789">
    <property type="entry name" value="Sig_transdc_resp-reg_receiver"/>
</dbReference>
<dbReference type="PIRSF" id="PIRSF036382">
    <property type="entry name" value="RR_antiterm"/>
    <property type="match status" value="1"/>
</dbReference>
<dbReference type="AlphaFoldDB" id="A0A238JJ34"/>
<gene>
    <name evidence="4" type="primary">pdtaR_1</name>
    <name evidence="4" type="ORF">COL8621_00051</name>
</gene>
<dbReference type="InterPro" id="IPR005561">
    <property type="entry name" value="ANTAR"/>
</dbReference>
<evidence type="ECO:0000313" key="5">
    <source>
        <dbReference type="Proteomes" id="UP000202922"/>
    </source>
</evidence>
<dbReference type="InterPro" id="IPR036388">
    <property type="entry name" value="WH-like_DNA-bd_sf"/>
</dbReference>
<dbReference type="SUPFAM" id="SSF52172">
    <property type="entry name" value="CheY-like"/>
    <property type="match status" value="1"/>
</dbReference>
<evidence type="ECO:0000259" key="2">
    <source>
        <dbReference type="PROSITE" id="PS50110"/>
    </source>
</evidence>
<dbReference type="GO" id="GO:0003723">
    <property type="term" value="F:RNA binding"/>
    <property type="evidence" value="ECO:0007669"/>
    <property type="project" value="InterPro"/>
</dbReference>
<proteinExistence type="predicted"/>
<feature type="modified residue" description="4-aspartylphosphate" evidence="1">
    <location>
        <position position="81"/>
    </location>
</feature>
<feature type="domain" description="Response regulatory" evidence="2">
    <location>
        <begin position="31"/>
        <end position="145"/>
    </location>
</feature>
<name>A0A238JJ34_9RHOB</name>
<dbReference type="Pfam" id="PF03861">
    <property type="entry name" value="ANTAR"/>
    <property type="match status" value="1"/>
</dbReference>
<dbReference type="Gene3D" id="1.10.10.10">
    <property type="entry name" value="Winged helix-like DNA-binding domain superfamily/Winged helix DNA-binding domain"/>
    <property type="match status" value="1"/>
</dbReference>
<evidence type="ECO:0000256" key="1">
    <source>
        <dbReference type="PROSITE-ProRule" id="PRU00169"/>
    </source>
</evidence>
<dbReference type="InterPro" id="IPR008327">
    <property type="entry name" value="Sig_transdc_resp-reg_antiterm"/>
</dbReference>
<sequence length="219" mass="24416">MFNLPHATVEWVHLQTGLPLRFLRGMSNRLSIVVVEKDRDRAMLIMESLRDAGDHDVFVISEETGLARRISERNPDVVLVDVSSPSRDMLEELTLASSPMDRPVAMFVDKSDDGLTKAAIEAGVSAYVVDGLRSDRIKPILDAAITRFHMFQRMRTELEATKRALEERKIIDRAKGLLMKARGIGEDEAYALLRKTAMDQGRKVVDVAEALVTAVGLLS</sequence>
<dbReference type="Gene3D" id="3.40.50.2300">
    <property type="match status" value="1"/>
</dbReference>